<evidence type="ECO:0000313" key="2">
    <source>
        <dbReference type="EMBL" id="CAD2218599.1"/>
    </source>
</evidence>
<protein>
    <submittedName>
        <fullName evidence="2">Uncharacterized protein</fullName>
    </submittedName>
</protein>
<dbReference type="EMBL" id="LR877155">
    <property type="protein sequence ID" value="CAD2218599.1"/>
    <property type="molecule type" value="Genomic_DNA"/>
</dbReference>
<feature type="compositionally biased region" description="Basic residues" evidence="1">
    <location>
        <begin position="145"/>
        <end position="155"/>
    </location>
</feature>
<proteinExistence type="predicted"/>
<sequence>MDSVDHHSNVVLPVLTASSLYAPKPRRPIAVVETSTIEEASVAVEEPKEETALADVSQPAPRGKRKKIGRPYESEAVKRRYSSEIKMTPPDYFKLFPVETDHKPVKKINYADLVERLENQDATPPAMRTKESVDYSAVLGVPSHEKRKTKRHTARRLPPIQQKPSSLPFDPARPSETTPFRDVNKPLTYNTVKRVRR</sequence>
<reference evidence="2 3" key="1">
    <citation type="submission" date="2020-08" db="EMBL/GenBank/DDBJ databases">
        <authorList>
            <person name="Newling K."/>
            <person name="Davey J."/>
            <person name="Forrester S."/>
        </authorList>
    </citation>
    <scope>NUCLEOTIDE SEQUENCE [LARGE SCALE GENOMIC DNA]</scope>
    <source>
        <strain evidence="3">Crithidia deanei Carvalho (ATCC PRA-265)</strain>
    </source>
</reference>
<dbReference type="AlphaFoldDB" id="A0A7G2CGG9"/>
<keyword evidence="3" id="KW-1185">Reference proteome</keyword>
<dbReference type="Proteomes" id="UP000515908">
    <property type="component" value="Chromosome 11"/>
</dbReference>
<organism evidence="2 3">
    <name type="scientific">Angomonas deanei</name>
    <dbReference type="NCBI Taxonomy" id="59799"/>
    <lineage>
        <taxon>Eukaryota</taxon>
        <taxon>Discoba</taxon>
        <taxon>Euglenozoa</taxon>
        <taxon>Kinetoplastea</taxon>
        <taxon>Metakinetoplastina</taxon>
        <taxon>Trypanosomatida</taxon>
        <taxon>Trypanosomatidae</taxon>
        <taxon>Strigomonadinae</taxon>
        <taxon>Angomonas</taxon>
    </lineage>
</organism>
<evidence type="ECO:0000256" key="1">
    <source>
        <dbReference type="SAM" id="MobiDB-lite"/>
    </source>
</evidence>
<accession>A0A7G2CGG9</accession>
<feature type="region of interest" description="Disordered" evidence="1">
    <location>
        <begin position="141"/>
        <end position="197"/>
    </location>
</feature>
<feature type="region of interest" description="Disordered" evidence="1">
    <location>
        <begin position="42"/>
        <end position="71"/>
    </location>
</feature>
<gene>
    <name evidence="2" type="ORF">ADEAN_000609000</name>
</gene>
<name>A0A7G2CGG9_9TRYP</name>
<dbReference type="VEuPathDB" id="TriTrypDB:ADEAN_000609000"/>
<evidence type="ECO:0000313" key="3">
    <source>
        <dbReference type="Proteomes" id="UP000515908"/>
    </source>
</evidence>